<organism evidence="2 3">
    <name type="scientific">Shewanella psychropiezotolerans</name>
    <dbReference type="NCBI Taxonomy" id="2593655"/>
    <lineage>
        <taxon>Bacteria</taxon>
        <taxon>Pseudomonadati</taxon>
        <taxon>Pseudomonadota</taxon>
        <taxon>Gammaproteobacteria</taxon>
        <taxon>Alteromonadales</taxon>
        <taxon>Shewanellaceae</taxon>
        <taxon>Shewanella</taxon>
    </lineage>
</organism>
<dbReference type="InterPro" id="IPR027843">
    <property type="entry name" value="DUF4440"/>
</dbReference>
<evidence type="ECO:0000259" key="1">
    <source>
        <dbReference type="Pfam" id="PF14534"/>
    </source>
</evidence>
<sequence length="125" mass="14621">MLTSLKQKLVELELYLLKSDVRSSPAELDLLIHEDFHEFGASGASFGKREVLECLPKEKCPNFCATSFELIMLSEDLAQLRYRATMKKQDEFTVRYSLRSSLWKLNEDIGEWQMIFHQGTYCEQF</sequence>
<dbReference type="Proteomes" id="UP000315947">
    <property type="component" value="Chromosome"/>
</dbReference>
<protein>
    <submittedName>
        <fullName evidence="2">Nuclear transport factor 2 family protein</fullName>
    </submittedName>
</protein>
<proteinExistence type="predicted"/>
<evidence type="ECO:0000313" key="2">
    <source>
        <dbReference type="EMBL" id="QDO82038.1"/>
    </source>
</evidence>
<dbReference type="Gene3D" id="3.10.450.50">
    <property type="match status" value="1"/>
</dbReference>
<keyword evidence="3" id="KW-1185">Reference proteome</keyword>
<feature type="domain" description="DUF4440" evidence="1">
    <location>
        <begin position="11"/>
        <end position="114"/>
    </location>
</feature>
<dbReference type="RefSeq" id="WP_144044431.1">
    <property type="nucleotide sequence ID" value="NZ_CP041614.1"/>
</dbReference>
<dbReference type="InterPro" id="IPR032710">
    <property type="entry name" value="NTF2-like_dom_sf"/>
</dbReference>
<dbReference type="SUPFAM" id="SSF54427">
    <property type="entry name" value="NTF2-like"/>
    <property type="match status" value="1"/>
</dbReference>
<accession>A0ABX5WT47</accession>
<evidence type="ECO:0000313" key="3">
    <source>
        <dbReference type="Proteomes" id="UP000315947"/>
    </source>
</evidence>
<dbReference type="EMBL" id="CP041614">
    <property type="protein sequence ID" value="QDO82038.1"/>
    <property type="molecule type" value="Genomic_DNA"/>
</dbReference>
<reference evidence="2 3" key="1">
    <citation type="submission" date="2019-07" db="EMBL/GenBank/DDBJ databases">
        <title>Shewanella sp. YLB-06 whole genomic sequence.</title>
        <authorList>
            <person name="Yu L."/>
        </authorList>
    </citation>
    <scope>NUCLEOTIDE SEQUENCE [LARGE SCALE GENOMIC DNA]</scope>
    <source>
        <strain evidence="2 3">YLB-06</strain>
    </source>
</reference>
<name>A0ABX5WT47_9GAMM</name>
<dbReference type="Pfam" id="PF14534">
    <property type="entry name" value="DUF4440"/>
    <property type="match status" value="1"/>
</dbReference>
<gene>
    <name evidence="2" type="ORF">FM037_00865</name>
</gene>